<accession>A0A953HYG8</accession>
<sequence length="94" mass="10491">MARRIYSIITAISILIIIYLISTPVVIGEDALFWIVIVLYSVIVGSVHGLLSHSISSKKKDALVFYPFLMGGLFMALLLIYIFLILPFVIPGFM</sequence>
<feature type="transmembrane region" description="Helical" evidence="1">
    <location>
        <begin position="63"/>
        <end position="90"/>
    </location>
</feature>
<reference evidence="2" key="1">
    <citation type="submission" date="2021-06" db="EMBL/GenBank/DDBJ databases">
        <title>44 bacteria genomes isolated from Dapeng, Shenzhen.</title>
        <authorList>
            <person name="Zheng W."/>
            <person name="Yu S."/>
            <person name="Huang Y."/>
        </authorList>
    </citation>
    <scope>NUCLEOTIDE SEQUENCE</scope>
    <source>
        <strain evidence="2">DP5N28-2</strain>
    </source>
</reference>
<keyword evidence="3" id="KW-1185">Reference proteome</keyword>
<name>A0A953HYG8_9BACT</name>
<protein>
    <submittedName>
        <fullName evidence="2">Uncharacterized protein</fullName>
    </submittedName>
</protein>
<keyword evidence="1" id="KW-0812">Transmembrane</keyword>
<dbReference type="Proteomes" id="UP000753961">
    <property type="component" value="Unassembled WGS sequence"/>
</dbReference>
<feature type="transmembrane region" description="Helical" evidence="1">
    <location>
        <begin position="31"/>
        <end position="51"/>
    </location>
</feature>
<keyword evidence="1" id="KW-1133">Transmembrane helix</keyword>
<proteinExistence type="predicted"/>
<dbReference type="AlphaFoldDB" id="A0A953HYG8"/>
<evidence type="ECO:0000313" key="3">
    <source>
        <dbReference type="Proteomes" id="UP000753961"/>
    </source>
</evidence>
<feature type="transmembrane region" description="Helical" evidence="1">
    <location>
        <begin position="5"/>
        <end position="25"/>
    </location>
</feature>
<dbReference type="RefSeq" id="WP_222580518.1">
    <property type="nucleotide sequence ID" value="NZ_JAHVHU010000011.1"/>
</dbReference>
<dbReference type="EMBL" id="JAHVHU010000011">
    <property type="protein sequence ID" value="MBY5958981.1"/>
    <property type="molecule type" value="Genomic_DNA"/>
</dbReference>
<evidence type="ECO:0000256" key="1">
    <source>
        <dbReference type="SAM" id="Phobius"/>
    </source>
</evidence>
<evidence type="ECO:0000313" key="2">
    <source>
        <dbReference type="EMBL" id="MBY5958981.1"/>
    </source>
</evidence>
<organism evidence="2 3">
    <name type="scientific">Membranihabitans marinus</name>
    <dbReference type="NCBI Taxonomy" id="1227546"/>
    <lineage>
        <taxon>Bacteria</taxon>
        <taxon>Pseudomonadati</taxon>
        <taxon>Bacteroidota</taxon>
        <taxon>Saprospiria</taxon>
        <taxon>Saprospirales</taxon>
        <taxon>Saprospiraceae</taxon>
        <taxon>Membranihabitans</taxon>
    </lineage>
</organism>
<keyword evidence="1" id="KW-0472">Membrane</keyword>
<gene>
    <name evidence="2" type="ORF">KUV50_12590</name>
</gene>
<comment type="caution">
    <text evidence="2">The sequence shown here is derived from an EMBL/GenBank/DDBJ whole genome shotgun (WGS) entry which is preliminary data.</text>
</comment>